<dbReference type="Proteomes" id="UP000007995">
    <property type="component" value="Unassembled WGS sequence"/>
</dbReference>
<sequence>MFIQQGLAYLPFKYDSTSIPEWHGVMLFFKVQGGHNS</sequence>
<dbReference type="HOGENOM" id="CLU_3340028_0_0_10"/>
<proteinExistence type="predicted"/>
<evidence type="ECO:0000313" key="2">
    <source>
        <dbReference type="Proteomes" id="UP000007995"/>
    </source>
</evidence>
<accession>K5BTW3</accession>
<protein>
    <submittedName>
        <fullName evidence="1">Uncharacterized protein</fullName>
    </submittedName>
</protein>
<evidence type="ECO:0000313" key="1">
    <source>
        <dbReference type="EMBL" id="EKJ91217.1"/>
    </source>
</evidence>
<dbReference type="EMBL" id="AGXW01000005">
    <property type="protein sequence ID" value="EKJ91217.1"/>
    <property type="molecule type" value="Genomic_DNA"/>
</dbReference>
<dbReference type="AlphaFoldDB" id="K5BTW3"/>
<reference evidence="1 2" key="1">
    <citation type="submission" date="2012-02" db="EMBL/GenBank/DDBJ databases">
        <title>The Genome Sequence of Bacteroides finegoldii CL09T03C10.</title>
        <authorList>
            <consortium name="The Broad Institute Genome Sequencing Platform"/>
            <person name="Earl A."/>
            <person name="Ward D."/>
            <person name="Feldgarden M."/>
            <person name="Gevers D."/>
            <person name="Zitomersky N.L."/>
            <person name="Coyne M.J."/>
            <person name="Comstock L.E."/>
            <person name="Young S.K."/>
            <person name="Zeng Q."/>
            <person name="Gargeya S."/>
            <person name="Fitzgerald M."/>
            <person name="Haas B."/>
            <person name="Abouelleil A."/>
            <person name="Alvarado L."/>
            <person name="Arachchi H.M."/>
            <person name="Berlin A."/>
            <person name="Chapman S.B."/>
            <person name="Gearin G."/>
            <person name="Goldberg J."/>
            <person name="Griggs A."/>
            <person name="Gujja S."/>
            <person name="Hansen M."/>
            <person name="Heiman D."/>
            <person name="Howarth C."/>
            <person name="Larimer J."/>
            <person name="Lui A."/>
            <person name="MacDonald P.J.P."/>
            <person name="McCowen C."/>
            <person name="Montmayeur A."/>
            <person name="Murphy C."/>
            <person name="Neiman D."/>
            <person name="Pearson M."/>
            <person name="Priest M."/>
            <person name="Roberts A."/>
            <person name="Saif S."/>
            <person name="Shea T."/>
            <person name="Sisk P."/>
            <person name="Stolte C."/>
            <person name="Sykes S."/>
            <person name="Wortman J."/>
            <person name="Nusbaum C."/>
            <person name="Birren B."/>
        </authorList>
    </citation>
    <scope>NUCLEOTIDE SEQUENCE [LARGE SCALE GENOMIC DNA]</scope>
    <source>
        <strain evidence="1 2">CL09T03C10</strain>
    </source>
</reference>
<comment type="caution">
    <text evidence="1">The sequence shown here is derived from an EMBL/GenBank/DDBJ whole genome shotgun (WGS) entry which is preliminary data.</text>
</comment>
<gene>
    <name evidence="1" type="ORF">HMPREF1057_01560</name>
</gene>
<organism evidence="1 2">
    <name type="scientific">Bacteroides finegoldii CL09T03C10</name>
    <dbReference type="NCBI Taxonomy" id="997888"/>
    <lineage>
        <taxon>Bacteria</taxon>
        <taxon>Pseudomonadati</taxon>
        <taxon>Bacteroidota</taxon>
        <taxon>Bacteroidia</taxon>
        <taxon>Bacteroidales</taxon>
        <taxon>Bacteroidaceae</taxon>
        <taxon>Bacteroides</taxon>
    </lineage>
</organism>
<name>K5BTW3_9BACE</name>